<gene>
    <name evidence="2" type="ORF">BP6252_07596</name>
</gene>
<evidence type="ECO:0000313" key="3">
    <source>
        <dbReference type="Proteomes" id="UP000256645"/>
    </source>
</evidence>
<evidence type="ECO:0000256" key="1">
    <source>
        <dbReference type="SAM" id="MobiDB-lite"/>
    </source>
</evidence>
<keyword evidence="3" id="KW-1185">Reference proteome</keyword>
<dbReference type="Proteomes" id="UP000256645">
    <property type="component" value="Unassembled WGS sequence"/>
</dbReference>
<organism evidence="2 3">
    <name type="scientific">Coleophoma cylindrospora</name>
    <dbReference type="NCBI Taxonomy" id="1849047"/>
    <lineage>
        <taxon>Eukaryota</taxon>
        <taxon>Fungi</taxon>
        <taxon>Dikarya</taxon>
        <taxon>Ascomycota</taxon>
        <taxon>Pezizomycotina</taxon>
        <taxon>Leotiomycetes</taxon>
        <taxon>Helotiales</taxon>
        <taxon>Dermateaceae</taxon>
        <taxon>Coleophoma</taxon>
    </lineage>
</organism>
<sequence length="360" mass="40396">MEFIGIDPSKRADEMTKRRVRVLAAQKRKPIQRRVKATCLDKKSPSTEEGALGYDEAPAAKLDHDASEQKTTEQSTTQFVSLTKDRKCTNSSLVSCPEKTVSCCIGWKTERPPLPLGSGLPFELSTLLRDSLQTNWSYHATDPTSAQIAVTAIIFLGLAEMILGETRFLRHHLDALERLVEVSGGLLNLGFEGLNRYYAQTFRLSAAFWSRLMPNLDPSLTKNIIDSRALVTAILNGHAAEGYLAGAEINMQTLKRMIPTYFHTIDTEATGYLGNVQRVWKQEINDIIVENRYGRADRGDLDIIPTKYLMEQLLVRVITIGYGRVLFLVMSTDETVIHSARIPIGFSDSCFFLYEKVRNS</sequence>
<dbReference type="EMBL" id="PDLM01000008">
    <property type="protein sequence ID" value="RDW71033.1"/>
    <property type="molecule type" value="Genomic_DNA"/>
</dbReference>
<reference evidence="2 3" key="1">
    <citation type="journal article" date="2018" name="IMA Fungus">
        <title>IMA Genome-F 9: Draft genome sequence of Annulohypoxylon stygium, Aspergillus mulundensis, Berkeleyomyces basicola (syn. Thielaviopsis basicola), Ceratocystis smalleyi, two Cercospora beticola strains, Coleophoma cylindrospora, Fusarium fracticaudum, Phialophora cf. hyalina, and Morchella septimelata.</title>
        <authorList>
            <person name="Wingfield B.D."/>
            <person name="Bills G.F."/>
            <person name="Dong Y."/>
            <person name="Huang W."/>
            <person name="Nel W.J."/>
            <person name="Swalarsk-Parry B.S."/>
            <person name="Vaghefi N."/>
            <person name="Wilken P.M."/>
            <person name="An Z."/>
            <person name="de Beer Z.W."/>
            <person name="De Vos L."/>
            <person name="Chen L."/>
            <person name="Duong T.A."/>
            <person name="Gao Y."/>
            <person name="Hammerbacher A."/>
            <person name="Kikkert J.R."/>
            <person name="Li Y."/>
            <person name="Li H."/>
            <person name="Li K."/>
            <person name="Li Q."/>
            <person name="Liu X."/>
            <person name="Ma X."/>
            <person name="Naidoo K."/>
            <person name="Pethybridge S.J."/>
            <person name="Sun J."/>
            <person name="Steenkamp E.T."/>
            <person name="van der Nest M.A."/>
            <person name="van Wyk S."/>
            <person name="Wingfield M.J."/>
            <person name="Xiong C."/>
            <person name="Yue Q."/>
            <person name="Zhang X."/>
        </authorList>
    </citation>
    <scope>NUCLEOTIDE SEQUENCE [LARGE SCALE GENOMIC DNA]</scope>
    <source>
        <strain evidence="2 3">BP6252</strain>
    </source>
</reference>
<evidence type="ECO:0000313" key="2">
    <source>
        <dbReference type="EMBL" id="RDW71033.1"/>
    </source>
</evidence>
<protein>
    <submittedName>
        <fullName evidence="2">Uncharacterized protein</fullName>
    </submittedName>
</protein>
<accession>A0A3D8RAF0</accession>
<dbReference type="AlphaFoldDB" id="A0A3D8RAF0"/>
<proteinExistence type="predicted"/>
<comment type="caution">
    <text evidence="2">The sequence shown here is derived from an EMBL/GenBank/DDBJ whole genome shotgun (WGS) entry which is preliminary data.</text>
</comment>
<name>A0A3D8RAF0_9HELO</name>
<feature type="region of interest" description="Disordered" evidence="1">
    <location>
        <begin position="34"/>
        <end position="54"/>
    </location>
</feature>